<dbReference type="InterPro" id="IPR058925">
    <property type="entry name" value="zf-C2H2_AcuF"/>
</dbReference>
<evidence type="ECO:0000259" key="2">
    <source>
        <dbReference type="Pfam" id="PF26082"/>
    </source>
</evidence>
<dbReference type="Pfam" id="PF26082">
    <property type="entry name" value="zf-C2H2_AcuF"/>
    <property type="match status" value="1"/>
</dbReference>
<dbReference type="AlphaFoldDB" id="A0A6A5TCP7"/>
<sequence>MASPISEQCRSCLTTLKCIASALSGSQSSRISADQVTEELDRLSLWIGNIGGLHRPESPLSLESRLQEAEDVFSHICELLANLNDVASELLQIASGKRPGEVAPASPIAGGDEDQEADEISEEDELLQEVGACIARLFRVSSLIRQAAPRDLFAKALTKNRFSFNDQFDIGHVGEKFPKLSSDGTYWLRKRLGSAITQRRHYLKYIHDHRDKLEGASTLHEPPMAPEIQPSSIQQLRTTLPQGDSTSRPSTYITKATTLAPGRITPQILTTEGDPDSDNDAQSYTTISRSVDGDMESSTSSRIPKLEDLQLRNRPEFECPFCHRMKKFKSERLWRKHVFNDLRSYLCTFPNCSTAGKMFGNINDWWQHEMQNHRISYFCRLCTSTSFFEESKFLAHARRQHAELLEDGDEHALLKISQKPLDQIPAEDCPCCSEWVDRLRARELPSYDSRGNTPDIAVPPTLFKRHLASHLEQLALFAIPIESPGGNDDMASDVAIEEASSRSNLSI</sequence>
<feature type="domain" description="Oxidoreductase acuF-like C2H2 type zinc-finger" evidence="2">
    <location>
        <begin position="316"/>
        <end position="342"/>
    </location>
</feature>
<evidence type="ECO:0000256" key="1">
    <source>
        <dbReference type="SAM" id="MobiDB-lite"/>
    </source>
</evidence>
<feature type="region of interest" description="Disordered" evidence="1">
    <location>
        <begin position="216"/>
        <end position="283"/>
    </location>
</feature>
<feature type="non-terminal residue" evidence="3">
    <location>
        <position position="507"/>
    </location>
</feature>
<dbReference type="OrthoDB" id="6133115at2759"/>
<dbReference type="PANTHER" id="PTHR35391:SF7">
    <property type="entry name" value="C2H2-TYPE DOMAIN-CONTAINING PROTEIN"/>
    <property type="match status" value="1"/>
</dbReference>
<dbReference type="EMBL" id="ML977025">
    <property type="protein sequence ID" value="KAF1950555.1"/>
    <property type="molecule type" value="Genomic_DNA"/>
</dbReference>
<protein>
    <recommendedName>
        <fullName evidence="2">Oxidoreductase acuF-like C2H2 type zinc-finger domain-containing protein</fullName>
    </recommendedName>
</protein>
<dbReference type="Proteomes" id="UP000800035">
    <property type="component" value="Unassembled WGS sequence"/>
</dbReference>
<proteinExistence type="predicted"/>
<keyword evidence="4" id="KW-1185">Reference proteome</keyword>
<organism evidence="3 4">
    <name type="scientific">Byssothecium circinans</name>
    <dbReference type="NCBI Taxonomy" id="147558"/>
    <lineage>
        <taxon>Eukaryota</taxon>
        <taxon>Fungi</taxon>
        <taxon>Dikarya</taxon>
        <taxon>Ascomycota</taxon>
        <taxon>Pezizomycotina</taxon>
        <taxon>Dothideomycetes</taxon>
        <taxon>Pleosporomycetidae</taxon>
        <taxon>Pleosporales</taxon>
        <taxon>Massarineae</taxon>
        <taxon>Massarinaceae</taxon>
        <taxon>Byssothecium</taxon>
    </lineage>
</organism>
<accession>A0A6A5TCP7</accession>
<feature type="compositionally biased region" description="Polar residues" evidence="1">
    <location>
        <begin position="229"/>
        <end position="257"/>
    </location>
</feature>
<gene>
    <name evidence="3" type="ORF">CC80DRAFT_359652</name>
</gene>
<name>A0A6A5TCP7_9PLEO</name>
<evidence type="ECO:0000313" key="4">
    <source>
        <dbReference type="Proteomes" id="UP000800035"/>
    </source>
</evidence>
<reference evidence="3" key="1">
    <citation type="journal article" date="2020" name="Stud. Mycol.">
        <title>101 Dothideomycetes genomes: a test case for predicting lifestyles and emergence of pathogens.</title>
        <authorList>
            <person name="Haridas S."/>
            <person name="Albert R."/>
            <person name="Binder M."/>
            <person name="Bloem J."/>
            <person name="Labutti K."/>
            <person name="Salamov A."/>
            <person name="Andreopoulos B."/>
            <person name="Baker S."/>
            <person name="Barry K."/>
            <person name="Bills G."/>
            <person name="Bluhm B."/>
            <person name="Cannon C."/>
            <person name="Castanera R."/>
            <person name="Culley D."/>
            <person name="Daum C."/>
            <person name="Ezra D."/>
            <person name="Gonzalez J."/>
            <person name="Henrissat B."/>
            <person name="Kuo A."/>
            <person name="Liang C."/>
            <person name="Lipzen A."/>
            <person name="Lutzoni F."/>
            <person name="Magnuson J."/>
            <person name="Mondo S."/>
            <person name="Nolan M."/>
            <person name="Ohm R."/>
            <person name="Pangilinan J."/>
            <person name="Park H.-J."/>
            <person name="Ramirez L."/>
            <person name="Alfaro M."/>
            <person name="Sun H."/>
            <person name="Tritt A."/>
            <person name="Yoshinaga Y."/>
            <person name="Zwiers L.-H."/>
            <person name="Turgeon B."/>
            <person name="Goodwin S."/>
            <person name="Spatafora J."/>
            <person name="Crous P."/>
            <person name="Grigoriev I."/>
        </authorList>
    </citation>
    <scope>NUCLEOTIDE SEQUENCE</scope>
    <source>
        <strain evidence="3">CBS 675.92</strain>
    </source>
</reference>
<evidence type="ECO:0000313" key="3">
    <source>
        <dbReference type="EMBL" id="KAF1950555.1"/>
    </source>
</evidence>
<dbReference type="PANTHER" id="PTHR35391">
    <property type="entry name" value="C2H2-TYPE DOMAIN-CONTAINING PROTEIN-RELATED"/>
    <property type="match status" value="1"/>
</dbReference>